<dbReference type="Proteomes" id="UP000279422">
    <property type="component" value="Unassembled WGS sequence"/>
</dbReference>
<dbReference type="Pfam" id="PF02852">
    <property type="entry name" value="Pyr_redox_dim"/>
    <property type="match status" value="1"/>
</dbReference>
<dbReference type="SUPFAM" id="SSF55424">
    <property type="entry name" value="FAD/NAD-linked reductases, dimerisation (C-terminal) domain"/>
    <property type="match status" value="1"/>
</dbReference>
<dbReference type="Gene3D" id="3.50.50.60">
    <property type="entry name" value="FAD/NAD(P)-binding domain"/>
    <property type="match status" value="2"/>
</dbReference>
<evidence type="ECO:0000256" key="4">
    <source>
        <dbReference type="ARBA" id="ARBA00022827"/>
    </source>
</evidence>
<accession>A0A497E2W2</accession>
<evidence type="ECO:0000256" key="3">
    <source>
        <dbReference type="ARBA" id="ARBA00022630"/>
    </source>
</evidence>
<gene>
    <name evidence="7" type="ORF">DRJ00_07780</name>
</gene>
<feature type="domain" description="FAD/NAD(P)-binding" evidence="6">
    <location>
        <begin position="5"/>
        <end position="286"/>
    </location>
</feature>
<dbReference type="PANTHER" id="PTHR43429">
    <property type="entry name" value="PYRIDINE NUCLEOTIDE-DISULFIDE OXIDOREDUCTASE DOMAIN-CONTAINING"/>
    <property type="match status" value="1"/>
</dbReference>
<proteinExistence type="inferred from homology"/>
<dbReference type="InterPro" id="IPR016156">
    <property type="entry name" value="FAD/NAD-linked_Rdtase_dimer_sf"/>
</dbReference>
<comment type="similarity">
    <text evidence="2">Belongs to the class-III pyridine nucleotide-disulfide oxidoreductase family.</text>
</comment>
<dbReference type="InterPro" id="IPR050260">
    <property type="entry name" value="FAD-bd_OxRdtase"/>
</dbReference>
<dbReference type="SUPFAM" id="SSF51905">
    <property type="entry name" value="FAD/NAD(P)-binding domain"/>
    <property type="match status" value="1"/>
</dbReference>
<dbReference type="PRINTS" id="PR00411">
    <property type="entry name" value="PNDRDTASEI"/>
</dbReference>
<name>A0A497E2W2_UNCAE</name>
<dbReference type="Pfam" id="PF07992">
    <property type="entry name" value="Pyr_redox_2"/>
    <property type="match status" value="1"/>
</dbReference>
<dbReference type="InterPro" id="IPR036188">
    <property type="entry name" value="FAD/NAD-bd_sf"/>
</dbReference>
<evidence type="ECO:0000313" key="8">
    <source>
        <dbReference type="Proteomes" id="UP000279422"/>
    </source>
</evidence>
<dbReference type="InterPro" id="IPR004099">
    <property type="entry name" value="Pyr_nucl-diS_OxRdtase_dimer"/>
</dbReference>
<dbReference type="AlphaFoldDB" id="A0A497E2W2"/>
<feature type="domain" description="Pyridine nucleotide-disulphide oxidoreductase dimerisation" evidence="5">
    <location>
        <begin position="324"/>
        <end position="426"/>
    </location>
</feature>
<evidence type="ECO:0000256" key="1">
    <source>
        <dbReference type="ARBA" id="ARBA00001974"/>
    </source>
</evidence>
<keyword evidence="3" id="KW-0285">Flavoprotein</keyword>
<keyword evidence="4" id="KW-0274">FAD</keyword>
<sequence>MQNTDVLIVGGSAAGITAAITARKHYPEAEITLIRKEEKVLIPCGIPYIVGTLESPEENLIPDTVLSNNNVNIIIDEVTSINKGAKIVSTAGGRTIRYKKMILATGSLPVVPPISGIDLDNVFVVKKEIAYLKNLLKALDEARDVVIIGGGFIGLEFADECRKRGNLNVTVVELLPHCLLVACDEEVCTLVEKKLQERGINILADRRAKALIGNGKVQYVELENGQKIRADVVILGIGVTPNIELAQKAGLEVVEGGGICVDEFMRTSDKDIFAAGDCAQKRCFFTGGPSFLRLASIATMEARVAGANLFRLRRRGECPVGVFSTVIGDLAIGSAGMTERSAKEAGFNVVAGMAKAPDKHPASIPGTKELGVKLVFEKETGILLGGQVWGGVTTGLMANFIGALIQKKMRADEIVIFQVGTHPMLTASPIAHQIQNAAEIALAKMKEGVLRV</sequence>
<evidence type="ECO:0000256" key="2">
    <source>
        <dbReference type="ARBA" id="ARBA00009130"/>
    </source>
</evidence>
<dbReference type="EMBL" id="QMPZ01000153">
    <property type="protein sequence ID" value="RLE07621.1"/>
    <property type="molecule type" value="Genomic_DNA"/>
</dbReference>
<dbReference type="PANTHER" id="PTHR43429:SF3">
    <property type="entry name" value="NITRITE REDUCTASE [NAD(P)H]"/>
    <property type="match status" value="1"/>
</dbReference>
<evidence type="ECO:0000259" key="6">
    <source>
        <dbReference type="Pfam" id="PF07992"/>
    </source>
</evidence>
<dbReference type="PRINTS" id="PR00368">
    <property type="entry name" value="FADPNR"/>
</dbReference>
<dbReference type="Gene3D" id="3.30.390.30">
    <property type="match status" value="1"/>
</dbReference>
<dbReference type="InterPro" id="IPR023753">
    <property type="entry name" value="FAD/NAD-binding_dom"/>
</dbReference>
<reference evidence="7 8" key="1">
    <citation type="submission" date="2018-06" db="EMBL/GenBank/DDBJ databases">
        <title>Extensive metabolic versatility and redundancy in microbially diverse, dynamic hydrothermal sediments.</title>
        <authorList>
            <person name="Dombrowski N."/>
            <person name="Teske A."/>
            <person name="Baker B.J."/>
        </authorList>
    </citation>
    <scope>NUCLEOTIDE SEQUENCE [LARGE SCALE GENOMIC DNA]</scope>
    <source>
        <strain evidence="7">B47_G16</strain>
    </source>
</reference>
<comment type="caution">
    <text evidence="7">The sequence shown here is derived from an EMBL/GenBank/DDBJ whole genome shotgun (WGS) entry which is preliminary data.</text>
</comment>
<comment type="cofactor">
    <cofactor evidence="1">
        <name>FAD</name>
        <dbReference type="ChEBI" id="CHEBI:57692"/>
    </cofactor>
</comment>
<evidence type="ECO:0000259" key="5">
    <source>
        <dbReference type="Pfam" id="PF02852"/>
    </source>
</evidence>
<dbReference type="GO" id="GO:0016491">
    <property type="term" value="F:oxidoreductase activity"/>
    <property type="evidence" value="ECO:0007669"/>
    <property type="project" value="InterPro"/>
</dbReference>
<evidence type="ECO:0000313" key="7">
    <source>
        <dbReference type="EMBL" id="RLE07621.1"/>
    </source>
</evidence>
<protein>
    <submittedName>
        <fullName evidence="7">Pyridine nucleotide-disulfide oxidoreductase</fullName>
    </submittedName>
</protein>
<organism evidence="7 8">
    <name type="scientific">Aerophobetes bacterium</name>
    <dbReference type="NCBI Taxonomy" id="2030807"/>
    <lineage>
        <taxon>Bacteria</taxon>
        <taxon>Candidatus Aerophobota</taxon>
    </lineage>
</organism>